<accession>A0A4V2UTV7</accession>
<reference evidence="1 2" key="1">
    <citation type="submission" date="2019-03" db="EMBL/GenBank/DDBJ databases">
        <title>Genomic Encyclopedia of Type Strains, Phase IV (KMG-IV): sequencing the most valuable type-strain genomes for metagenomic binning, comparative biology and taxonomic classification.</title>
        <authorList>
            <person name="Goeker M."/>
        </authorList>
    </citation>
    <scope>NUCLEOTIDE SEQUENCE [LARGE SCALE GENOMIC DNA]</scope>
    <source>
        <strain evidence="1 2">DSM 21100</strain>
    </source>
</reference>
<name>A0A4V2UTV7_9SPHI</name>
<gene>
    <name evidence="1" type="ORF">EDD80_104209</name>
</gene>
<dbReference type="Proteomes" id="UP000295807">
    <property type="component" value="Unassembled WGS sequence"/>
</dbReference>
<dbReference type="PROSITE" id="PS51257">
    <property type="entry name" value="PROKAR_LIPOPROTEIN"/>
    <property type="match status" value="1"/>
</dbReference>
<evidence type="ECO:0000313" key="2">
    <source>
        <dbReference type="Proteomes" id="UP000295807"/>
    </source>
</evidence>
<dbReference type="RefSeq" id="WP_207910262.1">
    <property type="nucleotide sequence ID" value="NZ_CP042432.1"/>
</dbReference>
<evidence type="ECO:0000313" key="1">
    <source>
        <dbReference type="EMBL" id="TCS87858.1"/>
    </source>
</evidence>
<dbReference type="EMBL" id="SMAD01000004">
    <property type="protein sequence ID" value="TCS87858.1"/>
    <property type="molecule type" value="Genomic_DNA"/>
</dbReference>
<protein>
    <submittedName>
        <fullName evidence="1">Uncharacterized protein</fullName>
    </submittedName>
</protein>
<organism evidence="1 2">
    <name type="scientific">Anseongella ginsenosidimutans</name>
    <dbReference type="NCBI Taxonomy" id="496056"/>
    <lineage>
        <taxon>Bacteria</taxon>
        <taxon>Pseudomonadati</taxon>
        <taxon>Bacteroidota</taxon>
        <taxon>Sphingobacteriia</taxon>
        <taxon>Sphingobacteriales</taxon>
        <taxon>Sphingobacteriaceae</taxon>
        <taxon>Anseongella</taxon>
    </lineage>
</organism>
<keyword evidence="2" id="KW-1185">Reference proteome</keyword>
<dbReference type="AlphaFoldDB" id="A0A4V2UTV7"/>
<sequence length="430" mass="49575">MFKNFTYWAVLPALLIVLSSACSLSYRKAQKSGIEQPRGNYDLSKGRISRNVLENYLSRSVTMAEFATGEGFYTDGPYPYKEDDIRMLKNTGAKFIGRSVYSWGSEQRFNDPSFWNKAADLIARMHAFDKEMIFQACIFEIITLKVNEVAVPAWVFKEFGLAAEKRNFDYAAMLNKEGKLVDHWSKGSSVPDISRLETRMWVYFLARNYLDIGVEAIHFGQVELIGMEDYKTGFSSWWSVLSRIRKYALAHARRGTVLCDAHVPHGGIEKDGKLLLDFHSFPLRPKAIVSEPQQTELRLDYMDVIYRKSKGGISPSGWKCESLPYLVEFDNYGISRQPGDPGQEWFVWGYDEISWYALQPEAYRNQWLRYAWNWVREQDPNGFVQMPGSRVVTGVPAEKGRRYRANTNSPHCPLGYGQEKVIKEIWEGRK</sequence>
<proteinExistence type="predicted"/>
<comment type="caution">
    <text evidence="1">The sequence shown here is derived from an EMBL/GenBank/DDBJ whole genome shotgun (WGS) entry which is preliminary data.</text>
</comment>